<accession>A0AAE3QD52</accession>
<dbReference type="Proteomes" id="UP001161580">
    <property type="component" value="Unassembled WGS sequence"/>
</dbReference>
<evidence type="ECO:0000313" key="3">
    <source>
        <dbReference type="Proteomes" id="UP001161580"/>
    </source>
</evidence>
<keyword evidence="3" id="KW-1185">Reference proteome</keyword>
<dbReference type="InterPro" id="IPR002350">
    <property type="entry name" value="Kazal_dom"/>
</dbReference>
<feature type="domain" description="Kazal-like" evidence="1">
    <location>
        <begin position="167"/>
        <end position="218"/>
    </location>
</feature>
<dbReference type="EMBL" id="JALDYZ010000001">
    <property type="protein sequence ID" value="MDI7921034.1"/>
    <property type="molecule type" value="Genomic_DNA"/>
</dbReference>
<sequence>MLGKMVRNALKALLPMHERERALSAPRGRWLTWQRFAPVLLLPVLSACTVDVAPAPTYPGPRPPGPPICTMEYAPVCGQRGGYVRTFSNACQARADGFQIIDRGECRREPVRPSPPPPVRPPQACTMEYDPVCGQLGSQMRTFGNACQARADGYRVVGRGECRREPVRPSPPAERPPQACSREYAPVCGQRGNRTRTFGNACEARADGYRVIGRGECR</sequence>
<protein>
    <recommendedName>
        <fullName evidence="1">Kazal-like domain-containing protein</fullName>
    </recommendedName>
</protein>
<feature type="domain" description="Kazal-like" evidence="1">
    <location>
        <begin position="113"/>
        <end position="164"/>
    </location>
</feature>
<evidence type="ECO:0000259" key="1">
    <source>
        <dbReference type="PROSITE" id="PS51465"/>
    </source>
</evidence>
<dbReference type="InterPro" id="IPR053265">
    <property type="entry name" value="Serpin"/>
</dbReference>
<dbReference type="SMART" id="SM00280">
    <property type="entry name" value="KAZAL"/>
    <property type="match status" value="3"/>
</dbReference>
<dbReference type="RefSeq" id="WP_311785188.1">
    <property type="nucleotide sequence ID" value="NZ_JALDYY010000001.1"/>
</dbReference>
<dbReference type="Gene3D" id="3.30.60.30">
    <property type="match status" value="3"/>
</dbReference>
<dbReference type="Pfam" id="PF07648">
    <property type="entry name" value="Kazal_2"/>
    <property type="match status" value="3"/>
</dbReference>
<dbReference type="PANTHER" id="PTHR21131">
    <property type="entry name" value="SERINE-TYPE ENDOPEPTIDASE INHIBITOR"/>
    <property type="match status" value="1"/>
</dbReference>
<evidence type="ECO:0000313" key="2">
    <source>
        <dbReference type="EMBL" id="MDI7921034.1"/>
    </source>
</evidence>
<dbReference type="AlphaFoldDB" id="A0AAE3QD52"/>
<reference evidence="2" key="1">
    <citation type="submission" date="2022-03" db="EMBL/GenBank/DDBJ databases">
        <title>Fererhizobium litorale gen. nov., sp. nov., isolated from sandy sediments of the Sea of Japan seashore.</title>
        <authorList>
            <person name="Romanenko L."/>
            <person name="Kurilenko V."/>
            <person name="Otstavnykh N."/>
            <person name="Svetashev V."/>
            <person name="Tekutyeva L."/>
            <person name="Isaeva M."/>
            <person name="Mikhailov V."/>
        </authorList>
    </citation>
    <scope>NUCLEOTIDE SEQUENCE</scope>
    <source>
        <strain evidence="2">KMM 9576</strain>
    </source>
</reference>
<proteinExistence type="predicted"/>
<comment type="caution">
    <text evidence="2">The sequence shown here is derived from an EMBL/GenBank/DDBJ whole genome shotgun (WGS) entry which is preliminary data.</text>
</comment>
<dbReference type="SUPFAM" id="SSF100895">
    <property type="entry name" value="Kazal-type serine protease inhibitors"/>
    <property type="match status" value="3"/>
</dbReference>
<gene>
    <name evidence="2" type="ORF">MRS75_02925</name>
</gene>
<dbReference type="InterPro" id="IPR036058">
    <property type="entry name" value="Kazal_dom_sf"/>
</dbReference>
<organism evidence="2 3">
    <name type="scientific">Ferirhizobium litorale</name>
    <dbReference type="NCBI Taxonomy" id="2927786"/>
    <lineage>
        <taxon>Bacteria</taxon>
        <taxon>Pseudomonadati</taxon>
        <taxon>Pseudomonadota</taxon>
        <taxon>Alphaproteobacteria</taxon>
        <taxon>Hyphomicrobiales</taxon>
        <taxon>Rhizobiaceae</taxon>
        <taxon>Ferirhizobium</taxon>
    </lineage>
</organism>
<name>A0AAE3QD52_9HYPH</name>
<dbReference type="PANTHER" id="PTHR21131:SF0">
    <property type="entry name" value="GEO10195P1-RELATED"/>
    <property type="match status" value="1"/>
</dbReference>
<dbReference type="PROSITE" id="PS51465">
    <property type="entry name" value="KAZAL_2"/>
    <property type="match status" value="2"/>
</dbReference>